<comment type="caution">
    <text evidence="1">The sequence shown here is derived from an EMBL/GenBank/DDBJ whole genome shotgun (WGS) entry which is preliminary data.</text>
</comment>
<gene>
    <name evidence="1" type="ORF">FNF27_04342</name>
</gene>
<dbReference type="Proteomes" id="UP000322899">
    <property type="component" value="Unassembled WGS sequence"/>
</dbReference>
<reference evidence="1 2" key="1">
    <citation type="submission" date="2019-07" db="EMBL/GenBank/DDBJ databases">
        <title>Genomes of Cafeteria roenbergensis.</title>
        <authorList>
            <person name="Fischer M.G."/>
            <person name="Hackl T."/>
            <person name="Roman M."/>
        </authorList>
    </citation>
    <scope>NUCLEOTIDE SEQUENCE [LARGE SCALE GENOMIC DNA]</scope>
    <source>
        <strain evidence="1 2">E4-10P</strain>
    </source>
</reference>
<organism evidence="1 2">
    <name type="scientific">Cafeteria roenbergensis</name>
    <name type="common">Marine flagellate</name>
    <dbReference type="NCBI Taxonomy" id="33653"/>
    <lineage>
        <taxon>Eukaryota</taxon>
        <taxon>Sar</taxon>
        <taxon>Stramenopiles</taxon>
        <taxon>Bigyra</taxon>
        <taxon>Opalozoa</taxon>
        <taxon>Bicosoecida</taxon>
        <taxon>Cafeteriaceae</taxon>
        <taxon>Cafeteria</taxon>
    </lineage>
</organism>
<accession>A0A5A8EDX0</accession>
<dbReference type="EMBL" id="VLTO01000025">
    <property type="protein sequence ID" value="KAA0174121.1"/>
    <property type="molecule type" value="Genomic_DNA"/>
</dbReference>
<proteinExistence type="predicted"/>
<name>A0A5A8EDX0_CAFRO</name>
<protein>
    <submittedName>
        <fullName evidence="1">Uncharacterized protein</fullName>
    </submittedName>
</protein>
<sequence length="1848" mass="184560">MDPHAGGSLVAALSPPEVSVNTSQSVDGGDVVTISATVAHTVNSNAPAFGLTVRDAGLVAGGIVSGSARYSLLSVAVNGTAVPGASVGTSSWGFGDAVVELPPLPAGSVSVVEYVVEMLGSVEAGETLHPNVSVTWRSHPTEVSRAQNTTVASDSVVALTIRSPVVSVGVQTDDASPGNTTAALRGQVVEYSVRVPIPEGVTASARVDWSAATSGWPGDALGDLSIVSVSSSSGAVTTSCAGSGGSLGWLASSGRSVVRARSVSVDMCDVTNTNTNDLVGEWVEVVIRGRVRLGVSRGAVVSPSASVSWLADGVDRVANATGSSASVEVLVAEVVPPSATLSTSGPVDAGDLVTTTVVVGHSGASNATAFGLTVRDAGLVAGGIVSGSARYSLLSVAVNGTAVPGASVGTSSWGFGDAVVELPPLPAGSVSVVEYVVEMLGSVEARGDAAPQRTDDASLGNTTALRGQVVEYSVRVPIPEGVTASARVDWSAATSGWPGDALEDLSIVSVSSSSGAVTTSCAGSGGSLGWLASSGRSVVRARSVSVDMCDVTNTNTNDLVGEWVEVVIRGRVRLGVSRGAVVSPSASVSWLADGVDRVANATGSSASVEVLVAEVVPPSATLSTSGPVDAGDLVTTTVVVGHSGASNATAFGLTVRDAGLVAGGIVSGSARYSLLSMAVNGTAVPGASVGTSSWGFGDAVVELPPLPAGSVSVVEYNTTVASDSVVALTIRSPVVSVGVQTDDASPGNTTALRGQVVEYSVRVPIPEGVTASARVDWSAATSGWPGDALGDLSIVSVSSSSGAVTTSCAGSGGSLGWLASSGRSVVRARSVSVDMCDVTNTNTNDLVGEWVEVVIRGRVLVAEVVPPSATLSTSGPVDAGDLVTTTVVVGHSGASNATAFGLTVRDAGLVAGGIVSGSARYSLLSVAVNGTAVPGASVGTSSWGFGDAVNTTVASDSVVALTIRSPVVSVGVQTDDASPGNTTALRGQVVAYSVRVPIPEGVTASARVDWSAATSGWPGDALEDLSIVSVSSSSGAVTTSCAGSGGSLGWLASSGRSVVRARSVSVDMCDVTNTNTNDLVGEWVEVVIRGRVRLGVSRGAVVSPSASVSWLADGVDRVANATGSSASVEVLVAEVVPPSATLSTSGPVDAGDLVTTTVVVGHSGASNATAFGLTVRDAGLVAGGIVSGSARYSLLSVAVNGTAVPGASVGTSSWGFGDAVVELPPLPAGSVSVVEYVVEMLGSVEAGETLHPNVSVTWRSHPTEVSRAQNTTVFSSQRPVVTVATPRARLSLTPDGSAGDSASVVIGALVRFNASVDLPPSQLSNASLDLSFLPSPSWAAVQVSSVNISVISGVASLASADCSSGASVPTQGVALKLASAVDGLRVLDSQVAESPSRVSSSLCDIRVTSSSGDLVTLQVLGDIRVSALAHQETISAKLAFRSLEINSSATSVLPLVSSVLADPRLVSPVDPLDGDAGDMPLVSVLLSHSNLSAAPAYFSRLTTTSGFESILMPRPQPGDNGGGALSPWSGGAHVALPELPASSSKLLNFTVEVQPGLPAFALMPIRDIDVGYSSHPSLAWARNTSLTSLAFELLVVPPNWNSEPITTIDARTPGANSSIFLGGKFVVRLSIRIPEAVLANPVFHVSSTSGSAISATAVTLSASSPSVTGSCVNQSVPFVQTLPGSVSVTGCNVTNSDSNNSVGETLFVDVEFAVDAEEAASLGVPLRSGNMIVPSANWSSTGIADQVKPLASATGLGLVVGEPDLEILPITPASVYGVKAADLLTVSIPISLRGGLTTSPAFNVVVTDELLRNWTAGSSPRSYSVVSVSVDGASLPRLNCSVDTCGDT</sequence>
<evidence type="ECO:0000313" key="1">
    <source>
        <dbReference type="EMBL" id="KAA0174121.1"/>
    </source>
</evidence>
<evidence type="ECO:0000313" key="2">
    <source>
        <dbReference type="Proteomes" id="UP000322899"/>
    </source>
</evidence>